<dbReference type="Proteomes" id="UP001155059">
    <property type="component" value="Unassembled WGS sequence"/>
</dbReference>
<dbReference type="EMBL" id="JALQCW010000108">
    <property type="protein sequence ID" value="MCK9802140.1"/>
    <property type="molecule type" value="Genomic_DNA"/>
</dbReference>
<protein>
    <submittedName>
        <fullName evidence="1">Uncharacterized protein</fullName>
    </submittedName>
</protein>
<dbReference type="AlphaFoldDB" id="A0A9X1Z1N9"/>
<gene>
    <name evidence="1" type="ORF">M1B34_31890</name>
</gene>
<accession>A0A9X1Z1N9</accession>
<proteinExistence type="predicted"/>
<reference evidence="1 2" key="2">
    <citation type="journal article" date="2023" name="Plant Pathol.">
        <title>Dismantling and reorganizing Pseudomonas marginalis sensu#lato.</title>
        <authorList>
            <person name="Sawada H."/>
            <person name="Fujikawa T."/>
            <person name="Satou M."/>
        </authorList>
    </citation>
    <scope>NUCLEOTIDE SEQUENCE [LARGE SCALE GENOMIC DNA]</scope>
    <source>
        <strain evidence="1 2">MAFF 302030</strain>
    </source>
</reference>
<comment type="caution">
    <text evidence="1">The sequence shown here is derived from an EMBL/GenBank/DDBJ whole genome shotgun (WGS) entry which is preliminary data.</text>
</comment>
<reference evidence="1 2" key="1">
    <citation type="journal article" date="2022" name="Int. J. Syst. Evol. Microbiol.">
        <title>Pseudomonas aegrilactucae sp. nov. and Pseudomonas morbosilactucae sp. nov., pathogens causing bacterial rot of lettuce in Japan.</title>
        <authorList>
            <person name="Sawada H."/>
            <person name="Fujikawa T."/>
            <person name="Satou M."/>
        </authorList>
    </citation>
    <scope>NUCLEOTIDE SEQUENCE [LARGE SCALE GENOMIC DNA]</scope>
    <source>
        <strain evidence="1 2">MAFF 302030</strain>
    </source>
</reference>
<dbReference type="RefSeq" id="WP_268267241.1">
    <property type="nucleotide sequence ID" value="NZ_JALQCW010000108.1"/>
</dbReference>
<organism evidence="1 2">
    <name type="scientific">Pseudomonas morbosilactucae</name>
    <dbReference type="NCBI Taxonomy" id="2938197"/>
    <lineage>
        <taxon>Bacteria</taxon>
        <taxon>Pseudomonadati</taxon>
        <taxon>Pseudomonadota</taxon>
        <taxon>Gammaproteobacteria</taxon>
        <taxon>Pseudomonadales</taxon>
        <taxon>Pseudomonadaceae</taxon>
        <taxon>Pseudomonas</taxon>
    </lineage>
</organism>
<evidence type="ECO:0000313" key="2">
    <source>
        <dbReference type="Proteomes" id="UP001155059"/>
    </source>
</evidence>
<name>A0A9X1Z1N9_9PSED</name>
<sequence>MPEENKQDLGAADRKLLIQAAHSARIDIEPCTCSDPKWPFRLAGKSGVRGHWNPLINDGDALRLAVVMGRMERLGVAIHIVEPFDGDTGPYTCVDAERFGEHTMYHHADPFGATRRAIVEAAAEIGRRS</sequence>
<evidence type="ECO:0000313" key="1">
    <source>
        <dbReference type="EMBL" id="MCK9802140.1"/>
    </source>
</evidence>